<protein>
    <recommendedName>
        <fullName evidence="1">Phage tail collar domain-containing protein</fullName>
    </recommendedName>
</protein>
<dbReference type="EMBL" id="BAABJA010000002">
    <property type="protein sequence ID" value="GAA4659978.1"/>
    <property type="molecule type" value="Genomic_DNA"/>
</dbReference>
<evidence type="ECO:0000259" key="1">
    <source>
        <dbReference type="Pfam" id="PF07484"/>
    </source>
</evidence>
<feature type="domain" description="Phage tail collar" evidence="1">
    <location>
        <begin position="3"/>
        <end position="49"/>
    </location>
</feature>
<organism evidence="2 3">
    <name type="scientific">Bartonella pachyuromydis</name>
    <dbReference type="NCBI Taxonomy" id="931097"/>
    <lineage>
        <taxon>Bacteria</taxon>
        <taxon>Pseudomonadati</taxon>
        <taxon>Pseudomonadota</taxon>
        <taxon>Alphaproteobacteria</taxon>
        <taxon>Hyphomicrobiales</taxon>
        <taxon>Bartonellaceae</taxon>
        <taxon>Bartonella</taxon>
    </lineage>
</organism>
<accession>A0ABP8VDI5</accession>
<name>A0ABP8VDI5_9HYPH</name>
<dbReference type="SUPFAM" id="SSF88874">
    <property type="entry name" value="Receptor-binding domain of short tail fibre protein gp12"/>
    <property type="match status" value="1"/>
</dbReference>
<gene>
    <name evidence="2" type="ORF">GCM10023262_04640</name>
</gene>
<dbReference type="InterPro" id="IPR037053">
    <property type="entry name" value="Phage_tail_collar_dom_sf"/>
</dbReference>
<comment type="caution">
    <text evidence="2">The sequence shown here is derived from an EMBL/GenBank/DDBJ whole genome shotgun (WGS) entry which is preliminary data.</text>
</comment>
<sequence length="63" mass="7507">MQEVPKGWLLCDGAIYKRKDYSQLFKTIGDKWRKDSDTIFKVLDFRGMFLRGFDDGRDLDVDR</sequence>
<dbReference type="Pfam" id="PF07484">
    <property type="entry name" value="Collar"/>
    <property type="match status" value="1"/>
</dbReference>
<evidence type="ECO:0000313" key="2">
    <source>
        <dbReference type="EMBL" id="GAA4659978.1"/>
    </source>
</evidence>
<keyword evidence="3" id="KW-1185">Reference proteome</keyword>
<evidence type="ECO:0000313" key="3">
    <source>
        <dbReference type="Proteomes" id="UP001501699"/>
    </source>
</evidence>
<dbReference type="Proteomes" id="UP001501699">
    <property type="component" value="Unassembled WGS sequence"/>
</dbReference>
<dbReference type="Gene3D" id="3.90.1340.10">
    <property type="entry name" value="Phage tail collar domain"/>
    <property type="match status" value="1"/>
</dbReference>
<reference evidence="3" key="1">
    <citation type="journal article" date="2019" name="Int. J. Syst. Evol. Microbiol.">
        <title>The Global Catalogue of Microorganisms (GCM) 10K type strain sequencing project: providing services to taxonomists for standard genome sequencing and annotation.</title>
        <authorList>
            <consortium name="The Broad Institute Genomics Platform"/>
            <consortium name="The Broad Institute Genome Sequencing Center for Infectious Disease"/>
            <person name="Wu L."/>
            <person name="Ma J."/>
        </authorList>
    </citation>
    <scope>NUCLEOTIDE SEQUENCE [LARGE SCALE GENOMIC DNA]</scope>
    <source>
        <strain evidence="3">JCM 17714</strain>
    </source>
</reference>
<proteinExistence type="predicted"/>
<dbReference type="InterPro" id="IPR011083">
    <property type="entry name" value="Phage_tail_collar_dom"/>
</dbReference>